<reference evidence="1 2" key="1">
    <citation type="submission" date="2019-06" db="EMBL/GenBank/DDBJ databases">
        <title>Draft genomes of female and male turbot (Scophthalmus maximus).</title>
        <authorList>
            <person name="Xu H."/>
            <person name="Xu X.-W."/>
            <person name="Shao C."/>
            <person name="Chen S."/>
        </authorList>
    </citation>
    <scope>NUCLEOTIDE SEQUENCE [LARGE SCALE GENOMIC DNA]</scope>
    <source>
        <strain evidence="1">Ysfricsl-2016a</strain>
        <tissue evidence="1">Blood</tissue>
    </source>
</reference>
<dbReference type="AlphaFoldDB" id="A0A6A4SPT1"/>
<comment type="caution">
    <text evidence="1">The sequence shown here is derived from an EMBL/GenBank/DDBJ whole genome shotgun (WGS) entry which is preliminary data.</text>
</comment>
<protein>
    <submittedName>
        <fullName evidence="1">Uncharacterized protein</fullName>
    </submittedName>
</protein>
<gene>
    <name evidence="1" type="ORF">F2P81_014612</name>
</gene>
<evidence type="ECO:0000313" key="2">
    <source>
        <dbReference type="Proteomes" id="UP000438429"/>
    </source>
</evidence>
<dbReference type="EMBL" id="VEVO01000013">
    <property type="protein sequence ID" value="KAF0032322.1"/>
    <property type="molecule type" value="Genomic_DNA"/>
</dbReference>
<dbReference type="Proteomes" id="UP000438429">
    <property type="component" value="Unassembled WGS sequence"/>
</dbReference>
<accession>A0A6A4SPT1</accession>
<sequence length="95" mass="10481">MAVEEKPGVKNSSSIVPCFLFVEDSCHAGQVQCSVRLTAGLLMESTCLTVDPCASSYFCSKSSVRETQNCSFRQHAFNSVQGHERTSGENERERE</sequence>
<name>A0A6A4SPT1_SCOMX</name>
<proteinExistence type="predicted"/>
<evidence type="ECO:0000313" key="1">
    <source>
        <dbReference type="EMBL" id="KAF0032322.1"/>
    </source>
</evidence>
<organism evidence="1 2">
    <name type="scientific">Scophthalmus maximus</name>
    <name type="common">Turbot</name>
    <name type="synonym">Psetta maxima</name>
    <dbReference type="NCBI Taxonomy" id="52904"/>
    <lineage>
        <taxon>Eukaryota</taxon>
        <taxon>Metazoa</taxon>
        <taxon>Chordata</taxon>
        <taxon>Craniata</taxon>
        <taxon>Vertebrata</taxon>
        <taxon>Euteleostomi</taxon>
        <taxon>Actinopterygii</taxon>
        <taxon>Neopterygii</taxon>
        <taxon>Teleostei</taxon>
        <taxon>Neoteleostei</taxon>
        <taxon>Acanthomorphata</taxon>
        <taxon>Carangaria</taxon>
        <taxon>Pleuronectiformes</taxon>
        <taxon>Pleuronectoidei</taxon>
        <taxon>Scophthalmidae</taxon>
        <taxon>Scophthalmus</taxon>
    </lineage>
</organism>